<feature type="chain" id="PRO_5043987724" description="glucan endo-1,3-beta-D-glucosidase" evidence="15">
    <location>
        <begin position="24"/>
        <end position="577"/>
    </location>
</feature>
<keyword evidence="8" id="KW-0119">Carbohydrate metabolism</keyword>
<evidence type="ECO:0000256" key="6">
    <source>
        <dbReference type="ARBA" id="ARBA00023136"/>
    </source>
</evidence>
<keyword evidence="9" id="KW-0961">Cell wall biogenesis/degradation</keyword>
<dbReference type="EC" id="3.2.1.39" evidence="3"/>
<keyword evidence="15" id="KW-0732">Signal</keyword>
<gene>
    <name evidence="16" type="ORF">PM001_LOCUS9350</name>
</gene>
<evidence type="ECO:0000256" key="15">
    <source>
        <dbReference type="SAM" id="SignalP"/>
    </source>
</evidence>
<comment type="subcellular location">
    <subcellularLocation>
        <location evidence="2">Cell membrane</location>
    </subcellularLocation>
</comment>
<keyword evidence="5" id="KW-0378">Hydrolase</keyword>
<keyword evidence="10" id="KW-0624">Polysaccharide degradation</keyword>
<protein>
    <recommendedName>
        <fullName evidence="3">glucan endo-1,3-beta-D-glucosidase</fullName>
        <ecNumber evidence="3">3.2.1.39</ecNumber>
    </recommendedName>
    <alternativeName>
        <fullName evidence="13">Endo-1,3-beta-glucanase btgC</fullName>
    </alternativeName>
    <alternativeName>
        <fullName evidence="12">Laminarinase btgC</fullName>
    </alternativeName>
</protein>
<evidence type="ECO:0000256" key="9">
    <source>
        <dbReference type="ARBA" id="ARBA00023316"/>
    </source>
</evidence>
<evidence type="ECO:0000256" key="3">
    <source>
        <dbReference type="ARBA" id="ARBA00012780"/>
    </source>
</evidence>
<evidence type="ECO:0000256" key="2">
    <source>
        <dbReference type="ARBA" id="ARBA00004236"/>
    </source>
</evidence>
<dbReference type="GO" id="GO:0000272">
    <property type="term" value="P:polysaccharide catabolic process"/>
    <property type="evidence" value="ECO:0007669"/>
    <property type="project" value="UniProtKB-KW"/>
</dbReference>
<dbReference type="PANTHER" id="PTHR16631:SF17">
    <property type="entry name" value="GLUCAN ENDO-1,3-BETA-GLUCOSIDASE BTGC"/>
    <property type="match status" value="1"/>
</dbReference>
<reference evidence="16" key="1">
    <citation type="submission" date="2024-01" db="EMBL/GenBank/DDBJ databases">
        <authorList>
            <person name="Webb A."/>
        </authorList>
    </citation>
    <scope>NUCLEOTIDE SEQUENCE</scope>
    <source>
        <strain evidence="16">Pm1</strain>
    </source>
</reference>
<comment type="caution">
    <text evidence="16">The sequence shown here is derived from an EMBL/GenBank/DDBJ whole genome shotgun (WGS) entry which is preliminary data.</text>
</comment>
<evidence type="ECO:0000256" key="14">
    <source>
        <dbReference type="SAM" id="MobiDB-lite"/>
    </source>
</evidence>
<sequence>MVCTSYMTVYAMLAAISVGSASAGHSVCYATWHNPAVTKEVLLKDVLEIGTYFSSFRTFETRMAGYNIIQIAGEAGVKVAAGVQMNDEHAVDAEIEAVCTGYSTNPEALEAVYVGNENLRNKDFGTVSAQVLIGYIQRVKECTHGAVPVGTVQRANEWVGAEDAILVANASDVIGINIYPFFTPGDSSPIEKLQAQWDQMTSKYGAAKCRLTETGWPTKGEDNAGNHASLETAQLYFDSFLTWAQDKASSYWFMMYDTTKSYTGMEYEMNFGLFTATGAKKINIPGFTGSKTGSPVNDTGMAPGTNSPGNDPLQNPVQGTPMEGTPGAPATPSPEPVITLIEPQYFSADGKPLTGDANRHYDGVNPPADGSTDHPSVVESGNDPLQSPVQGTPMEGTPGAPPTSSPEPVITLIEPQYFGADGKPLTGDANRHYDGVNPPADGSTDHPSVVESGNDPLQSPVQGTPMEGTPGAPPTSSPEPVTTLIEPQYFGADGKPLNGGANQGVPVPVTTPGTPAAEKSGIPEGSLQNGAGVPGYFNEEPKPVDGSVKKGITVEKNEPVVTPGTPVVVDSGKDCAM</sequence>
<comment type="catalytic activity">
    <reaction evidence="1">
        <text>Hydrolysis of (1-&gt;3)-beta-D-glucosidic linkages in (1-&gt;3)-beta-D-glucans.</text>
        <dbReference type="EC" id="3.2.1.39"/>
    </reaction>
</comment>
<dbReference type="PANTHER" id="PTHR16631">
    <property type="entry name" value="GLUCAN 1,3-BETA-GLUCOSIDASE"/>
    <property type="match status" value="1"/>
</dbReference>
<evidence type="ECO:0000256" key="1">
    <source>
        <dbReference type="ARBA" id="ARBA00000382"/>
    </source>
</evidence>
<keyword evidence="6" id="KW-0472">Membrane</keyword>
<dbReference type="InterPro" id="IPR050732">
    <property type="entry name" value="Beta-glucan_modifiers"/>
</dbReference>
<evidence type="ECO:0000313" key="16">
    <source>
        <dbReference type="EMBL" id="CAK7924200.1"/>
    </source>
</evidence>
<evidence type="ECO:0000256" key="8">
    <source>
        <dbReference type="ARBA" id="ARBA00023277"/>
    </source>
</evidence>
<dbReference type="EMBL" id="CAKLBY020000073">
    <property type="protein sequence ID" value="CAK7924200.1"/>
    <property type="molecule type" value="Genomic_DNA"/>
</dbReference>
<feature type="signal peptide" evidence="15">
    <location>
        <begin position="1"/>
        <end position="23"/>
    </location>
</feature>
<dbReference type="SUPFAM" id="SSF51445">
    <property type="entry name" value="(Trans)glycosidases"/>
    <property type="match status" value="1"/>
</dbReference>
<keyword evidence="7" id="KW-0325">Glycoprotein</keyword>
<name>A0AAV1TPN5_9STRA</name>
<evidence type="ECO:0000256" key="4">
    <source>
        <dbReference type="ARBA" id="ARBA00022475"/>
    </source>
</evidence>
<dbReference type="AlphaFoldDB" id="A0AAV1TPN5"/>
<accession>A0AAV1TPN5</accession>
<evidence type="ECO:0000256" key="11">
    <source>
        <dbReference type="ARBA" id="ARBA00037649"/>
    </source>
</evidence>
<dbReference type="Proteomes" id="UP001162060">
    <property type="component" value="Unassembled WGS sequence"/>
</dbReference>
<feature type="compositionally biased region" description="Polar residues" evidence="14">
    <location>
        <begin position="304"/>
        <end position="318"/>
    </location>
</feature>
<evidence type="ECO:0000256" key="10">
    <source>
        <dbReference type="ARBA" id="ARBA00023326"/>
    </source>
</evidence>
<dbReference type="GO" id="GO:0071555">
    <property type="term" value="P:cell wall organization"/>
    <property type="evidence" value="ECO:0007669"/>
    <property type="project" value="UniProtKB-KW"/>
</dbReference>
<keyword evidence="4" id="KW-1003">Cell membrane</keyword>
<dbReference type="Gene3D" id="3.20.20.80">
    <property type="entry name" value="Glycosidases"/>
    <property type="match status" value="1"/>
</dbReference>
<feature type="region of interest" description="Disordered" evidence="14">
    <location>
        <begin position="287"/>
        <end position="544"/>
    </location>
</feature>
<dbReference type="InterPro" id="IPR017853">
    <property type="entry name" value="GH"/>
</dbReference>
<organism evidence="16 17">
    <name type="scientific">Peronospora matthiolae</name>
    <dbReference type="NCBI Taxonomy" id="2874970"/>
    <lineage>
        <taxon>Eukaryota</taxon>
        <taxon>Sar</taxon>
        <taxon>Stramenopiles</taxon>
        <taxon>Oomycota</taxon>
        <taxon>Peronosporomycetes</taxon>
        <taxon>Peronosporales</taxon>
        <taxon>Peronosporaceae</taxon>
        <taxon>Peronospora</taxon>
    </lineage>
</organism>
<evidence type="ECO:0000256" key="13">
    <source>
        <dbReference type="ARBA" id="ARBA00043078"/>
    </source>
</evidence>
<evidence type="ECO:0000256" key="5">
    <source>
        <dbReference type="ARBA" id="ARBA00022801"/>
    </source>
</evidence>
<proteinExistence type="predicted"/>
<evidence type="ECO:0000313" key="17">
    <source>
        <dbReference type="Proteomes" id="UP001162060"/>
    </source>
</evidence>
<evidence type="ECO:0000256" key="7">
    <source>
        <dbReference type="ARBA" id="ARBA00023180"/>
    </source>
</evidence>
<evidence type="ECO:0000256" key="12">
    <source>
        <dbReference type="ARBA" id="ARBA00042373"/>
    </source>
</evidence>
<dbReference type="GO" id="GO:0042973">
    <property type="term" value="F:glucan endo-1,3-beta-D-glucosidase activity"/>
    <property type="evidence" value="ECO:0007669"/>
    <property type="project" value="UniProtKB-EC"/>
</dbReference>
<dbReference type="GO" id="GO:0005886">
    <property type="term" value="C:plasma membrane"/>
    <property type="evidence" value="ECO:0007669"/>
    <property type="project" value="UniProtKB-SubCell"/>
</dbReference>
<comment type="function">
    <text evidence="11">Glucanases play a role in cell expansion during growth, in cell-cell fusion during mating, and in spore release during sporulation. This enzyme may be involved in beta-glucan degradation. Active on laminarin and lichenan.</text>
</comment>
<feature type="compositionally biased region" description="Low complexity" evidence="14">
    <location>
        <begin position="504"/>
        <end position="515"/>
    </location>
</feature>